<proteinExistence type="inferred from homology"/>
<keyword evidence="3" id="KW-0520">NAD</keyword>
<comment type="caution">
    <text evidence="5">The sequence shown here is derived from an EMBL/GenBank/DDBJ whole genome shotgun (WGS) entry which is preliminary data.</text>
</comment>
<dbReference type="EMBL" id="MDYP01000016">
    <property type="protein sequence ID" value="OQE06870.1"/>
    <property type="molecule type" value="Genomic_DNA"/>
</dbReference>
<evidence type="ECO:0000313" key="6">
    <source>
        <dbReference type="Proteomes" id="UP000191518"/>
    </source>
</evidence>
<keyword evidence="2" id="KW-0560">Oxidoreductase</keyword>
<sequence>MDNLSMLWQLDTLTRANEYLDNSTNEPIHLQNFIENRFLGYEHTSEWIDSVSPRSGSILSKVPRSPPNVVEYAINVASRAFQEWSQTPPAKRSEILLRIASILEEKREMFAVWESIDQGKRIMRARSEVTRSIEHFRYFAKYILQYEDSAVRVNKGSGESTLSYEHRLPVGVFAIITSWNMPLCLLTSKIAPCLAFGCTGVAKPSELTSMTAFLFSEVLRRAELPTGVMNIIFGDGPDTGSNLLKSPLVRGISFTGGVNTGIQIRNDTVAEIHKRLSLELRGSSPTIVFGDVDIDEAVNVAAYAAFENSGQLSMGGSVIYIHRSIYREFMPKFVQSVRMDYRCGRELGPVVSEQHYDKIRSYLCQAESENARCETGEIPLGAPMDGFWVTPTVLSNVRNNSLLLQEEVFGPVAILCTFDTEAGIVAMCNSTPNVIGTVVLTNDLSRMRRVAEQLDAGLVWGNCWLGRELSAGYNDMKAVGTGKEGGERSRDTFTRLRTVHVPSY</sequence>
<dbReference type="PANTHER" id="PTHR43720:SF2">
    <property type="entry name" value="2-AMINOMUCONIC SEMIALDEHYDE DEHYDROGENASE"/>
    <property type="match status" value="1"/>
</dbReference>
<dbReference type="InterPro" id="IPR015590">
    <property type="entry name" value="Aldehyde_DH_dom"/>
</dbReference>
<name>A0A1V6RZH8_9EURO</name>
<evidence type="ECO:0000256" key="3">
    <source>
        <dbReference type="ARBA" id="ARBA00023027"/>
    </source>
</evidence>
<reference evidence="6" key="1">
    <citation type="journal article" date="2017" name="Nat. Microbiol.">
        <title>Global analysis of biosynthetic gene clusters reveals vast potential of secondary metabolite production in Penicillium species.</title>
        <authorList>
            <person name="Nielsen J.C."/>
            <person name="Grijseels S."/>
            <person name="Prigent S."/>
            <person name="Ji B."/>
            <person name="Dainat J."/>
            <person name="Nielsen K.F."/>
            <person name="Frisvad J.C."/>
            <person name="Workman M."/>
            <person name="Nielsen J."/>
        </authorList>
    </citation>
    <scope>NUCLEOTIDE SEQUENCE [LARGE SCALE GENOMIC DNA]</scope>
    <source>
        <strain evidence="6">IBT 29486</strain>
    </source>
</reference>
<dbReference type="FunFam" id="3.40.605.10:FF:000007">
    <property type="entry name" value="NAD/NADP-dependent betaine aldehyde dehydrogenase"/>
    <property type="match status" value="1"/>
</dbReference>
<dbReference type="InterPro" id="IPR016163">
    <property type="entry name" value="Ald_DH_C"/>
</dbReference>
<dbReference type="Gene3D" id="3.40.309.10">
    <property type="entry name" value="Aldehyde Dehydrogenase, Chain A, domain 2"/>
    <property type="match status" value="1"/>
</dbReference>
<gene>
    <name evidence="5" type="ORF">PENVUL_c016G07505</name>
</gene>
<organism evidence="5 6">
    <name type="scientific">Penicillium vulpinum</name>
    <dbReference type="NCBI Taxonomy" id="29845"/>
    <lineage>
        <taxon>Eukaryota</taxon>
        <taxon>Fungi</taxon>
        <taxon>Dikarya</taxon>
        <taxon>Ascomycota</taxon>
        <taxon>Pezizomycotina</taxon>
        <taxon>Eurotiomycetes</taxon>
        <taxon>Eurotiomycetidae</taxon>
        <taxon>Eurotiales</taxon>
        <taxon>Aspergillaceae</taxon>
        <taxon>Penicillium</taxon>
    </lineage>
</organism>
<dbReference type="OrthoDB" id="310895at2759"/>
<feature type="domain" description="Aldehyde dehydrogenase" evidence="4">
    <location>
        <begin position="45"/>
        <end position="499"/>
    </location>
</feature>
<comment type="similarity">
    <text evidence="1">Belongs to the aldehyde dehydrogenase family.</text>
</comment>
<keyword evidence="6" id="KW-1185">Reference proteome</keyword>
<evidence type="ECO:0000313" key="5">
    <source>
        <dbReference type="EMBL" id="OQE06870.1"/>
    </source>
</evidence>
<dbReference type="Gene3D" id="3.40.605.10">
    <property type="entry name" value="Aldehyde Dehydrogenase, Chain A, domain 1"/>
    <property type="match status" value="1"/>
</dbReference>
<protein>
    <recommendedName>
        <fullName evidence="4">Aldehyde dehydrogenase domain-containing protein</fullName>
    </recommendedName>
</protein>
<dbReference type="AlphaFoldDB" id="A0A1V6RZH8"/>
<dbReference type="Pfam" id="PF00171">
    <property type="entry name" value="Aldedh"/>
    <property type="match status" value="1"/>
</dbReference>
<evidence type="ECO:0000256" key="2">
    <source>
        <dbReference type="ARBA" id="ARBA00023002"/>
    </source>
</evidence>
<dbReference type="Proteomes" id="UP000191518">
    <property type="component" value="Unassembled WGS sequence"/>
</dbReference>
<dbReference type="STRING" id="29845.A0A1V6RZH8"/>
<dbReference type="GO" id="GO:0016620">
    <property type="term" value="F:oxidoreductase activity, acting on the aldehyde or oxo group of donors, NAD or NADP as acceptor"/>
    <property type="evidence" value="ECO:0007669"/>
    <property type="project" value="InterPro"/>
</dbReference>
<evidence type="ECO:0000256" key="1">
    <source>
        <dbReference type="ARBA" id="ARBA00009986"/>
    </source>
</evidence>
<dbReference type="InterPro" id="IPR016162">
    <property type="entry name" value="Ald_DH_N"/>
</dbReference>
<dbReference type="SUPFAM" id="SSF53720">
    <property type="entry name" value="ALDH-like"/>
    <property type="match status" value="1"/>
</dbReference>
<accession>A0A1V6RZH8</accession>
<dbReference type="PANTHER" id="PTHR43720">
    <property type="entry name" value="2-AMINOMUCONIC SEMIALDEHYDE DEHYDROGENASE"/>
    <property type="match status" value="1"/>
</dbReference>
<dbReference type="InterPro" id="IPR016161">
    <property type="entry name" value="Ald_DH/histidinol_DH"/>
</dbReference>
<evidence type="ECO:0000259" key="4">
    <source>
        <dbReference type="Pfam" id="PF00171"/>
    </source>
</evidence>